<comment type="caution">
    <text evidence="2">The sequence shown here is derived from an EMBL/GenBank/DDBJ whole genome shotgun (WGS) entry which is preliminary data.</text>
</comment>
<organism evidence="2 3">
    <name type="scientific">Marinobacter suaedae</name>
    <dbReference type="NCBI Taxonomy" id="3057675"/>
    <lineage>
        <taxon>Bacteria</taxon>
        <taxon>Pseudomonadati</taxon>
        <taxon>Pseudomonadota</taxon>
        <taxon>Gammaproteobacteria</taxon>
        <taxon>Pseudomonadales</taxon>
        <taxon>Marinobacteraceae</taxon>
        <taxon>Marinobacter</taxon>
    </lineage>
</organism>
<dbReference type="EMBL" id="JAUMIS010000002">
    <property type="protein sequence ID" value="MDO3722402.1"/>
    <property type="molecule type" value="Genomic_DNA"/>
</dbReference>
<evidence type="ECO:0000313" key="2">
    <source>
        <dbReference type="EMBL" id="MDO3722402.1"/>
    </source>
</evidence>
<proteinExistence type="predicted"/>
<accession>A0ABT8W2D8</accession>
<protein>
    <submittedName>
        <fullName evidence="2">Alpha/beta fold hydrolase</fullName>
    </submittedName>
</protein>
<dbReference type="Gene3D" id="3.40.50.1820">
    <property type="entry name" value="alpha/beta hydrolase"/>
    <property type="match status" value="1"/>
</dbReference>
<feature type="domain" description="Serine aminopeptidase S33" evidence="1">
    <location>
        <begin position="46"/>
        <end position="149"/>
    </location>
</feature>
<dbReference type="Pfam" id="PF12146">
    <property type="entry name" value="Hydrolase_4"/>
    <property type="match status" value="1"/>
</dbReference>
<dbReference type="RefSeq" id="WP_302910092.1">
    <property type="nucleotide sequence ID" value="NZ_JAUMIS010000002.1"/>
</dbReference>
<dbReference type="SUPFAM" id="SSF53474">
    <property type="entry name" value="alpha/beta-Hydrolases"/>
    <property type="match status" value="1"/>
</dbReference>
<sequence>MEAFFFGPSQSYLLGVYHPRKTGHLDEGVVLCNPFGQEYLRAHKSIRRLAINLSELGYPVLRFDYRGTGDSAGNLSDVTADEWVEDIGHAIQELRDMAGVSRVALVGLRLGAILAARAAIESNDVSRLILWDPITDGEGYLEEIKTAVANAQKLGSRSKILTPDGTIHFNGFSMPKAFQNSLEALSLGELAQDIAFPIAQFVSHETDEFAKIQRQLDHRKMFYSELAPAPHDWNYVDHVGGILWPKPVIDAIERHFSATTQYEMTHYA</sequence>
<dbReference type="GO" id="GO:0016787">
    <property type="term" value="F:hydrolase activity"/>
    <property type="evidence" value="ECO:0007669"/>
    <property type="project" value="UniProtKB-KW"/>
</dbReference>
<keyword evidence="2" id="KW-0378">Hydrolase</keyword>
<dbReference type="InterPro" id="IPR029058">
    <property type="entry name" value="AB_hydrolase_fold"/>
</dbReference>
<evidence type="ECO:0000313" key="3">
    <source>
        <dbReference type="Proteomes" id="UP001168640"/>
    </source>
</evidence>
<gene>
    <name evidence="2" type="ORF">QVZ43_11775</name>
</gene>
<dbReference type="Proteomes" id="UP001168640">
    <property type="component" value="Unassembled WGS sequence"/>
</dbReference>
<name>A0ABT8W2D8_9GAMM</name>
<dbReference type="InterPro" id="IPR022742">
    <property type="entry name" value="Hydrolase_4"/>
</dbReference>
<reference evidence="2" key="1">
    <citation type="submission" date="2023-07" db="EMBL/GenBank/DDBJ databases">
        <title>Marinobacter sp. chi1 genome sequencing and assembly.</title>
        <authorList>
            <person name="Park S."/>
        </authorList>
    </citation>
    <scope>NUCLEOTIDE SEQUENCE</scope>
    <source>
        <strain evidence="2">Chi1</strain>
    </source>
</reference>
<evidence type="ECO:0000259" key="1">
    <source>
        <dbReference type="Pfam" id="PF12146"/>
    </source>
</evidence>
<keyword evidence="3" id="KW-1185">Reference proteome</keyword>